<dbReference type="Proteomes" id="UP001235939">
    <property type="component" value="Chromosome 23"/>
</dbReference>
<evidence type="ECO:0000256" key="3">
    <source>
        <dbReference type="ARBA" id="ARBA00023274"/>
    </source>
</evidence>
<evidence type="ECO:0000259" key="5">
    <source>
        <dbReference type="Pfam" id="PF16320"/>
    </source>
</evidence>
<keyword evidence="3" id="KW-0687">Ribonucleoprotein</keyword>
<dbReference type="Pfam" id="PF16320">
    <property type="entry name" value="Ribosomal_L12_N"/>
    <property type="match status" value="1"/>
</dbReference>
<evidence type="ECO:0000256" key="2">
    <source>
        <dbReference type="ARBA" id="ARBA00022980"/>
    </source>
</evidence>
<keyword evidence="7" id="KW-1185">Reference proteome</keyword>
<dbReference type="Gene3D" id="3.30.1390.10">
    <property type="match status" value="1"/>
</dbReference>
<feature type="domain" description="Large ribosomal subunit protein bL12 oligomerization" evidence="5">
    <location>
        <begin position="49"/>
        <end position="90"/>
    </location>
</feature>
<dbReference type="PANTHER" id="PTHR45987:SF4">
    <property type="entry name" value="LARGE RIBOSOMAL SUBUNIT PROTEIN BL12M"/>
    <property type="match status" value="1"/>
</dbReference>
<comment type="similarity">
    <text evidence="1">Belongs to the bacterial ribosomal protein bL12 family.</text>
</comment>
<feature type="domain" description="Large ribosomal subunit protein bL12 C-terminal" evidence="4">
    <location>
        <begin position="116"/>
        <end position="183"/>
    </location>
</feature>
<dbReference type="InterPro" id="IPR014719">
    <property type="entry name" value="Ribosomal_bL12_C/ClpS-like"/>
</dbReference>
<evidence type="ECO:0000313" key="6">
    <source>
        <dbReference type="EMBL" id="UYV83734.1"/>
    </source>
</evidence>
<evidence type="ECO:0000256" key="1">
    <source>
        <dbReference type="ARBA" id="ARBA00007197"/>
    </source>
</evidence>
<sequence length="183" mass="19892">MEYKRCSSCIPGLGALTGPACYQATRCLSLQAEAQPVSMPGEAKSYHPKIQKIVDDIANLTLVEAADLNELLQKTLNIKDAPMMAMGMSASGDGKKEVASKEEEEVDQFAAAATYTVHLNGYDPPKKITIVKEIRKLIEGLNIAQARQFVEELPQPIKGNLSKDDAEKLKNELEALGAQCTIE</sequence>
<dbReference type="PANTHER" id="PTHR45987">
    <property type="entry name" value="39S RIBOSOMAL PROTEIN L12"/>
    <property type="match status" value="1"/>
</dbReference>
<protein>
    <submittedName>
        <fullName evidence="6">MRPL12</fullName>
    </submittedName>
</protein>
<dbReference type="SUPFAM" id="SSF54736">
    <property type="entry name" value="ClpS-like"/>
    <property type="match status" value="1"/>
</dbReference>
<dbReference type="Gene3D" id="1.20.5.710">
    <property type="entry name" value="Single helix bin"/>
    <property type="match status" value="1"/>
</dbReference>
<dbReference type="EMBL" id="CP092885">
    <property type="protein sequence ID" value="UYV83734.1"/>
    <property type="molecule type" value="Genomic_DNA"/>
</dbReference>
<dbReference type="InterPro" id="IPR036235">
    <property type="entry name" value="Ribosomal_bL12_oligo_N_sf"/>
</dbReference>
<gene>
    <name evidence="6" type="ORF">LAZ67_23002376</name>
</gene>
<dbReference type="InterPro" id="IPR000206">
    <property type="entry name" value="Ribosomal_bL12"/>
</dbReference>
<keyword evidence="2" id="KW-0689">Ribosomal protein</keyword>
<reference evidence="6 7" key="1">
    <citation type="submission" date="2022-03" db="EMBL/GenBank/DDBJ databases">
        <title>A chromosomal length assembly of Cordylochernes scorpioides.</title>
        <authorList>
            <person name="Zeh D."/>
            <person name="Zeh J."/>
        </authorList>
    </citation>
    <scope>NUCLEOTIDE SEQUENCE [LARGE SCALE GENOMIC DNA]</scope>
    <source>
        <strain evidence="6">IN4F17</strain>
        <tissue evidence="6">Whole Body</tissue>
    </source>
</reference>
<accession>A0ABY6LTA7</accession>
<dbReference type="SUPFAM" id="SSF48300">
    <property type="entry name" value="Ribosomal protein L7/12, oligomerisation (N-terminal) domain"/>
    <property type="match status" value="1"/>
</dbReference>
<evidence type="ECO:0000313" key="7">
    <source>
        <dbReference type="Proteomes" id="UP001235939"/>
    </source>
</evidence>
<dbReference type="InterPro" id="IPR008932">
    <property type="entry name" value="Ribosomal_bL12_oligo"/>
</dbReference>
<dbReference type="Pfam" id="PF00542">
    <property type="entry name" value="Ribosomal_L12"/>
    <property type="match status" value="1"/>
</dbReference>
<organism evidence="6 7">
    <name type="scientific">Cordylochernes scorpioides</name>
    <dbReference type="NCBI Taxonomy" id="51811"/>
    <lineage>
        <taxon>Eukaryota</taxon>
        <taxon>Metazoa</taxon>
        <taxon>Ecdysozoa</taxon>
        <taxon>Arthropoda</taxon>
        <taxon>Chelicerata</taxon>
        <taxon>Arachnida</taxon>
        <taxon>Pseudoscorpiones</taxon>
        <taxon>Cheliferoidea</taxon>
        <taxon>Chernetidae</taxon>
        <taxon>Cordylochernes</taxon>
    </lineage>
</organism>
<evidence type="ECO:0000259" key="4">
    <source>
        <dbReference type="Pfam" id="PF00542"/>
    </source>
</evidence>
<proteinExistence type="inferred from homology"/>
<dbReference type="InterPro" id="IPR013823">
    <property type="entry name" value="Ribosomal_bL12_C"/>
</dbReference>
<name>A0ABY6LTA7_9ARAC</name>